<gene>
    <name evidence="1" type="ORF">DUNSADRAFT_15081</name>
</gene>
<name>A0ABQ7G631_DUNSA</name>
<sequence length="139" mass="16057">MVDQHWCPDTANISDWRDKQGAFHRLIEHEPIKGVTSDMLRWWFSPALPIFSPLVPFRGEKVYWYKLWHPIDHKAVIPAPGLSPDFHPALWVIVSEKYRKTQAEGHPQDFLPEVYDMYNPKVKAASDAYSSATGALRDV</sequence>
<organism evidence="1 2">
    <name type="scientific">Dunaliella salina</name>
    <name type="common">Green alga</name>
    <name type="synonym">Protococcus salinus</name>
    <dbReference type="NCBI Taxonomy" id="3046"/>
    <lineage>
        <taxon>Eukaryota</taxon>
        <taxon>Viridiplantae</taxon>
        <taxon>Chlorophyta</taxon>
        <taxon>core chlorophytes</taxon>
        <taxon>Chlorophyceae</taxon>
        <taxon>CS clade</taxon>
        <taxon>Chlamydomonadales</taxon>
        <taxon>Dunaliellaceae</taxon>
        <taxon>Dunaliella</taxon>
    </lineage>
</organism>
<comment type="caution">
    <text evidence="1">The sequence shown here is derived from an EMBL/GenBank/DDBJ whole genome shotgun (WGS) entry which is preliminary data.</text>
</comment>
<proteinExistence type="predicted"/>
<dbReference type="EMBL" id="MU070083">
    <property type="protein sequence ID" value="KAF5830062.1"/>
    <property type="molecule type" value="Genomic_DNA"/>
</dbReference>
<evidence type="ECO:0000313" key="2">
    <source>
        <dbReference type="Proteomes" id="UP000815325"/>
    </source>
</evidence>
<reference evidence="1" key="1">
    <citation type="submission" date="2017-08" db="EMBL/GenBank/DDBJ databases">
        <authorList>
            <person name="Polle J.E."/>
            <person name="Barry K."/>
            <person name="Cushman J."/>
            <person name="Schmutz J."/>
            <person name="Tran D."/>
            <person name="Hathwaick L.T."/>
            <person name="Yim W.C."/>
            <person name="Jenkins J."/>
            <person name="Mckie-Krisberg Z.M."/>
            <person name="Prochnik S."/>
            <person name="Lindquist E."/>
            <person name="Dockter R.B."/>
            <person name="Adam C."/>
            <person name="Molina H."/>
            <person name="Bunkerborg J."/>
            <person name="Jin E."/>
            <person name="Buchheim M."/>
            <person name="Magnuson J."/>
        </authorList>
    </citation>
    <scope>NUCLEOTIDE SEQUENCE</scope>
    <source>
        <strain evidence="1">CCAP 19/18</strain>
    </source>
</reference>
<accession>A0ABQ7G631</accession>
<dbReference type="Proteomes" id="UP000815325">
    <property type="component" value="Unassembled WGS sequence"/>
</dbReference>
<protein>
    <submittedName>
        <fullName evidence="1">Uncharacterized protein</fullName>
    </submittedName>
</protein>
<keyword evidence="2" id="KW-1185">Reference proteome</keyword>
<evidence type="ECO:0000313" key="1">
    <source>
        <dbReference type="EMBL" id="KAF5830062.1"/>
    </source>
</evidence>